<proteinExistence type="predicted"/>
<keyword evidence="5" id="KW-1185">Reference proteome</keyword>
<name>A0ABS4FZR9_9CLOT</name>
<protein>
    <submittedName>
        <fullName evidence="4">D-arabinose 1-dehydrogenase-like Zn-dependent alcohol dehydrogenase</fullName>
    </submittedName>
</protein>
<evidence type="ECO:0000256" key="1">
    <source>
        <dbReference type="ARBA" id="ARBA00023002"/>
    </source>
</evidence>
<dbReference type="InterPro" id="IPR013149">
    <property type="entry name" value="ADH-like_C"/>
</dbReference>
<comment type="caution">
    <text evidence="4">The sequence shown here is derived from an EMBL/GenBank/DDBJ whole genome shotgun (WGS) entry which is preliminary data.</text>
</comment>
<dbReference type="Gene3D" id="3.90.180.10">
    <property type="entry name" value="Medium-chain alcohol dehydrogenases, catalytic domain"/>
    <property type="match status" value="1"/>
</dbReference>
<dbReference type="PANTHER" id="PTHR43401">
    <property type="entry name" value="L-THREONINE 3-DEHYDROGENASE"/>
    <property type="match status" value="1"/>
</dbReference>
<reference evidence="4 5" key="1">
    <citation type="submission" date="2021-03" db="EMBL/GenBank/DDBJ databases">
        <title>Genomic Encyclopedia of Type Strains, Phase IV (KMG-IV): sequencing the most valuable type-strain genomes for metagenomic binning, comparative biology and taxonomic classification.</title>
        <authorList>
            <person name="Goeker M."/>
        </authorList>
    </citation>
    <scope>NUCLEOTIDE SEQUENCE [LARGE SCALE GENOMIC DNA]</scope>
    <source>
        <strain evidence="4 5">DSM 6139</strain>
    </source>
</reference>
<dbReference type="CDD" id="cd08231">
    <property type="entry name" value="MDR_TM0436_like"/>
    <property type="match status" value="1"/>
</dbReference>
<feature type="domain" description="Alcohol dehydrogenase-like C-terminal" evidence="2">
    <location>
        <begin position="195"/>
        <end position="328"/>
    </location>
</feature>
<dbReference type="Pfam" id="PF00107">
    <property type="entry name" value="ADH_zinc_N"/>
    <property type="match status" value="1"/>
</dbReference>
<keyword evidence="1" id="KW-0560">Oxidoreductase</keyword>
<dbReference type="InterPro" id="IPR011032">
    <property type="entry name" value="GroES-like_sf"/>
</dbReference>
<dbReference type="Gene3D" id="3.40.50.720">
    <property type="entry name" value="NAD(P)-binding Rossmann-like Domain"/>
    <property type="match status" value="1"/>
</dbReference>
<evidence type="ECO:0000259" key="3">
    <source>
        <dbReference type="Pfam" id="PF08240"/>
    </source>
</evidence>
<gene>
    <name evidence="4" type="ORF">J2Z34_000252</name>
</gene>
<organism evidence="4 5">
    <name type="scientific">Youngiibacter multivorans</name>
    <dbReference type="NCBI Taxonomy" id="937251"/>
    <lineage>
        <taxon>Bacteria</taxon>
        <taxon>Bacillati</taxon>
        <taxon>Bacillota</taxon>
        <taxon>Clostridia</taxon>
        <taxon>Eubacteriales</taxon>
        <taxon>Clostridiaceae</taxon>
        <taxon>Youngiibacter</taxon>
    </lineage>
</organism>
<dbReference type="RefSeq" id="WP_209458027.1">
    <property type="nucleotide sequence ID" value="NZ_JAGGKC010000001.1"/>
</dbReference>
<dbReference type="InterPro" id="IPR013154">
    <property type="entry name" value="ADH-like_N"/>
</dbReference>
<dbReference type="InterPro" id="IPR036291">
    <property type="entry name" value="NAD(P)-bd_dom_sf"/>
</dbReference>
<sequence length="369" mass="39776">MQIPKTSKAAVLTEYAKPLEIIDVPIPEVTGKAVLVKVHLAGLCGTDIHQADGTLGLKFPLPNIQGHETIAEIVKLGPDRKTDVAGEELHVGDRIMWAHDFCGECYFCAVKRQPFMCSNNKGYGFSTPDKLMGGFSEYEFVLPTTQVVKVPENVTDEEAVGVGCAFRTVVNAFEKLQKQTPIGLGDSVVIQGAGPIGLYSALTAKAMGAGQVIVVGAPAGRLELAKQWGASAVINIDEVKDSAARQKMVMDLTEGRGAELVVECSGYPPAFNEGFGLMIKGGTYLIIGQTMPAKIEFSPYVLLGKNATVIGSGSADIIHFYKALKFLKHNRTKYPMDLIVSKHYKLEDINEALASMKKGTDIKAVIDMR</sequence>
<dbReference type="Pfam" id="PF08240">
    <property type="entry name" value="ADH_N"/>
    <property type="match status" value="1"/>
</dbReference>
<evidence type="ECO:0000313" key="4">
    <source>
        <dbReference type="EMBL" id="MBP1917789.1"/>
    </source>
</evidence>
<evidence type="ECO:0000313" key="5">
    <source>
        <dbReference type="Proteomes" id="UP001519271"/>
    </source>
</evidence>
<accession>A0ABS4FZR9</accession>
<dbReference type="InterPro" id="IPR050129">
    <property type="entry name" value="Zn_alcohol_dh"/>
</dbReference>
<evidence type="ECO:0000259" key="2">
    <source>
        <dbReference type="Pfam" id="PF00107"/>
    </source>
</evidence>
<dbReference type="PANTHER" id="PTHR43401:SF2">
    <property type="entry name" value="L-THREONINE 3-DEHYDROGENASE"/>
    <property type="match status" value="1"/>
</dbReference>
<dbReference type="SUPFAM" id="SSF51735">
    <property type="entry name" value="NAD(P)-binding Rossmann-fold domains"/>
    <property type="match status" value="1"/>
</dbReference>
<dbReference type="Proteomes" id="UP001519271">
    <property type="component" value="Unassembled WGS sequence"/>
</dbReference>
<dbReference type="SUPFAM" id="SSF50129">
    <property type="entry name" value="GroES-like"/>
    <property type="match status" value="1"/>
</dbReference>
<dbReference type="EMBL" id="JAGGKC010000001">
    <property type="protein sequence ID" value="MBP1917789.1"/>
    <property type="molecule type" value="Genomic_DNA"/>
</dbReference>
<feature type="domain" description="Alcohol dehydrogenase-like N-terminal" evidence="3">
    <location>
        <begin position="33"/>
        <end position="152"/>
    </location>
</feature>